<reference evidence="1" key="1">
    <citation type="journal article" date="2014" name="Int. J. Syst. Evol. Microbiol.">
        <title>Complete genome sequence of Corynebacterium casei LMG S-19264T (=DSM 44701T), isolated from a smear-ripened cheese.</title>
        <authorList>
            <consortium name="US DOE Joint Genome Institute (JGI-PGF)"/>
            <person name="Walter F."/>
            <person name="Albersmeier A."/>
            <person name="Kalinowski J."/>
            <person name="Ruckert C."/>
        </authorList>
    </citation>
    <scope>NUCLEOTIDE SEQUENCE</scope>
    <source>
        <strain evidence="1">KCTC 12344</strain>
    </source>
</reference>
<dbReference type="Proteomes" id="UP000619512">
    <property type="component" value="Unassembled WGS sequence"/>
</dbReference>
<name>A0AA87Y952_9BURK</name>
<dbReference type="EMBL" id="BMWW01000001">
    <property type="protein sequence ID" value="GGY78705.1"/>
    <property type="molecule type" value="Genomic_DNA"/>
</dbReference>
<dbReference type="CDD" id="cd19166">
    <property type="entry name" value="HemeO-bac"/>
    <property type="match status" value="1"/>
</dbReference>
<protein>
    <submittedName>
        <fullName evidence="1">Heme oxygenase BphO</fullName>
    </submittedName>
</protein>
<evidence type="ECO:0000313" key="1">
    <source>
        <dbReference type="EMBL" id="GGY78705.1"/>
    </source>
</evidence>
<sequence>MVTAADLYNGRMKMDLPDILAALREATTSRHAELDEGMPLAQEGPTLDHYRAHLTLLRHWLAPIEAWQARFTDGPQNPATLPPFPHLPLLDADLGDPALPGTSIALPPAPAWFADGGAAYRWGVSYVLEGSRLGGTVLYRRLADRLAPHPLRYLHGGGVPPGPRWQQFLRVLREHVHTPAAISAACTGACDAFDSLIALRREYAAAPAARVAP</sequence>
<dbReference type="InterPro" id="IPR016084">
    <property type="entry name" value="Haem_Oase-like_multi-hlx"/>
</dbReference>
<accession>A0AA87Y952</accession>
<dbReference type="SUPFAM" id="SSF48613">
    <property type="entry name" value="Heme oxygenase-like"/>
    <property type="match status" value="1"/>
</dbReference>
<dbReference type="AlphaFoldDB" id="A0AA87Y952"/>
<comment type="caution">
    <text evidence="1">The sequence shown here is derived from an EMBL/GenBank/DDBJ whole genome shotgun (WGS) entry which is preliminary data.</text>
</comment>
<organism evidence="1 2">
    <name type="scientific">Pseudoduganella plicata</name>
    <dbReference type="NCBI Taxonomy" id="321984"/>
    <lineage>
        <taxon>Bacteria</taxon>
        <taxon>Pseudomonadati</taxon>
        <taxon>Pseudomonadota</taxon>
        <taxon>Betaproteobacteria</taxon>
        <taxon>Burkholderiales</taxon>
        <taxon>Oxalobacteraceae</taxon>
        <taxon>Telluria group</taxon>
        <taxon>Pseudoduganella</taxon>
    </lineage>
</organism>
<dbReference type="Gene3D" id="1.20.910.10">
    <property type="entry name" value="Heme oxygenase-like"/>
    <property type="match status" value="1"/>
</dbReference>
<reference evidence="1" key="2">
    <citation type="submission" date="2022-12" db="EMBL/GenBank/DDBJ databases">
        <authorList>
            <person name="Sun Q."/>
            <person name="Kim S."/>
        </authorList>
    </citation>
    <scope>NUCLEOTIDE SEQUENCE</scope>
    <source>
        <strain evidence="1">KCTC 12344</strain>
    </source>
</reference>
<proteinExistence type="predicted"/>
<evidence type="ECO:0000313" key="2">
    <source>
        <dbReference type="Proteomes" id="UP000619512"/>
    </source>
</evidence>
<gene>
    <name evidence="1" type="primary">bphO</name>
    <name evidence="1" type="ORF">GCM10007388_09590</name>
</gene>